<dbReference type="Proteomes" id="UP001221757">
    <property type="component" value="Unassembled WGS sequence"/>
</dbReference>
<keyword evidence="1" id="KW-0812">Transmembrane</keyword>
<keyword evidence="1" id="KW-0472">Membrane</keyword>
<reference evidence="2" key="1">
    <citation type="submission" date="2023-03" db="EMBL/GenBank/DDBJ databases">
        <title>Massive genome expansion in bonnet fungi (Mycena s.s.) driven by repeated elements and novel gene families across ecological guilds.</title>
        <authorList>
            <consortium name="Lawrence Berkeley National Laboratory"/>
            <person name="Harder C.B."/>
            <person name="Miyauchi S."/>
            <person name="Viragh M."/>
            <person name="Kuo A."/>
            <person name="Thoen E."/>
            <person name="Andreopoulos B."/>
            <person name="Lu D."/>
            <person name="Skrede I."/>
            <person name="Drula E."/>
            <person name="Henrissat B."/>
            <person name="Morin E."/>
            <person name="Kohler A."/>
            <person name="Barry K."/>
            <person name="LaButti K."/>
            <person name="Morin E."/>
            <person name="Salamov A."/>
            <person name="Lipzen A."/>
            <person name="Mereny Z."/>
            <person name="Hegedus B."/>
            <person name="Baldrian P."/>
            <person name="Stursova M."/>
            <person name="Weitz H."/>
            <person name="Taylor A."/>
            <person name="Grigoriev I.V."/>
            <person name="Nagy L.G."/>
            <person name="Martin F."/>
            <person name="Kauserud H."/>
        </authorList>
    </citation>
    <scope>NUCLEOTIDE SEQUENCE</scope>
    <source>
        <strain evidence="2">CBHHK067</strain>
    </source>
</reference>
<protein>
    <submittedName>
        <fullName evidence="2">Uncharacterized protein</fullName>
    </submittedName>
</protein>
<evidence type="ECO:0000313" key="2">
    <source>
        <dbReference type="EMBL" id="KAJ7664825.1"/>
    </source>
</evidence>
<feature type="transmembrane region" description="Helical" evidence="1">
    <location>
        <begin position="60"/>
        <end position="77"/>
    </location>
</feature>
<dbReference type="AlphaFoldDB" id="A0AAD7CVH6"/>
<evidence type="ECO:0000313" key="3">
    <source>
        <dbReference type="Proteomes" id="UP001221757"/>
    </source>
</evidence>
<dbReference type="EMBL" id="JARKIE010000220">
    <property type="protein sequence ID" value="KAJ7664825.1"/>
    <property type="molecule type" value="Genomic_DNA"/>
</dbReference>
<keyword evidence="3" id="KW-1185">Reference proteome</keyword>
<comment type="caution">
    <text evidence="2">The sequence shown here is derived from an EMBL/GenBank/DDBJ whole genome shotgun (WGS) entry which is preliminary data.</text>
</comment>
<name>A0AAD7CVH6_MYCRO</name>
<sequence length="357" mass="39517">MLFPAFLSATGPKLPNWDIGGSSPHLEEGFFFFFSKTKVKRIIHFSTPLYLPHPDLVERSVLLSAVAFAASASYLWFGNLSGYSPTPYCFPDHYGLWTLQLQFLLSIQYLLTASIIYALSWSSFMPALALCSSPSLIRNNFLIGMWVVVFPIGIRDFTNFLATIFSLRKFVSKCIIFGVWVINEYCMHVSGPCWDGGQPSGEALGATAKEAGLPVKIRKGKKSRGARTCTVIGGQQARQAAGVTGVAGSAGGDQARAGQSALPRALNLNFDLLSFMGGGENKAQENHRCLKYCQILEEEMVEGPSINLCLLLPSTQKIIVEVSLILPSESNHYRRNFENRDKVKMYLSFHNFLEKMD</sequence>
<accession>A0AAD7CVH6</accession>
<evidence type="ECO:0000256" key="1">
    <source>
        <dbReference type="SAM" id="Phobius"/>
    </source>
</evidence>
<organism evidence="2 3">
    <name type="scientific">Mycena rosella</name>
    <name type="common">Pink bonnet</name>
    <name type="synonym">Agaricus rosellus</name>
    <dbReference type="NCBI Taxonomy" id="1033263"/>
    <lineage>
        <taxon>Eukaryota</taxon>
        <taxon>Fungi</taxon>
        <taxon>Dikarya</taxon>
        <taxon>Basidiomycota</taxon>
        <taxon>Agaricomycotina</taxon>
        <taxon>Agaricomycetes</taxon>
        <taxon>Agaricomycetidae</taxon>
        <taxon>Agaricales</taxon>
        <taxon>Marasmiineae</taxon>
        <taxon>Mycenaceae</taxon>
        <taxon>Mycena</taxon>
    </lineage>
</organism>
<feature type="transmembrane region" description="Helical" evidence="1">
    <location>
        <begin position="97"/>
        <end position="124"/>
    </location>
</feature>
<keyword evidence="1" id="KW-1133">Transmembrane helix</keyword>
<gene>
    <name evidence="2" type="ORF">B0H17DRAFT_1143583</name>
</gene>
<proteinExistence type="predicted"/>